<organism evidence="2 3">
    <name type="scientific">Caerostris darwini</name>
    <dbReference type="NCBI Taxonomy" id="1538125"/>
    <lineage>
        <taxon>Eukaryota</taxon>
        <taxon>Metazoa</taxon>
        <taxon>Ecdysozoa</taxon>
        <taxon>Arthropoda</taxon>
        <taxon>Chelicerata</taxon>
        <taxon>Arachnida</taxon>
        <taxon>Araneae</taxon>
        <taxon>Araneomorphae</taxon>
        <taxon>Entelegynae</taxon>
        <taxon>Araneoidea</taxon>
        <taxon>Araneidae</taxon>
        <taxon>Caerostris</taxon>
    </lineage>
</organism>
<accession>A0AAV4RBN7</accession>
<keyword evidence="1" id="KW-0812">Transmembrane</keyword>
<dbReference type="Proteomes" id="UP001054837">
    <property type="component" value="Unassembled WGS sequence"/>
</dbReference>
<sequence length="138" mass="15584">MKESCAYKSLFLAVLTKITIIAFIPDKNDFHLMRPKHAVTILSNKKNTRFVLLNTPRRSPKTPKDLASFKIWPPDGVDNESLNISVAKPGTPSKGTLQRVVCDCSNKGEARAFGNILLKLLSTRFSLWRVKWCLLVKE</sequence>
<dbReference type="EMBL" id="BPLQ01005865">
    <property type="protein sequence ID" value="GIY18096.1"/>
    <property type="molecule type" value="Genomic_DNA"/>
</dbReference>
<evidence type="ECO:0000313" key="2">
    <source>
        <dbReference type="EMBL" id="GIY18096.1"/>
    </source>
</evidence>
<dbReference type="AlphaFoldDB" id="A0AAV4RBN7"/>
<keyword evidence="1" id="KW-0472">Membrane</keyword>
<evidence type="ECO:0000313" key="3">
    <source>
        <dbReference type="Proteomes" id="UP001054837"/>
    </source>
</evidence>
<proteinExistence type="predicted"/>
<evidence type="ECO:0000256" key="1">
    <source>
        <dbReference type="SAM" id="Phobius"/>
    </source>
</evidence>
<keyword evidence="1" id="KW-1133">Transmembrane helix</keyword>
<name>A0AAV4RBN7_9ARAC</name>
<gene>
    <name evidence="2" type="ORF">CDAR_286941</name>
</gene>
<protein>
    <submittedName>
        <fullName evidence="2">Uncharacterized protein</fullName>
    </submittedName>
</protein>
<reference evidence="2 3" key="1">
    <citation type="submission" date="2021-06" db="EMBL/GenBank/DDBJ databases">
        <title>Caerostris darwini draft genome.</title>
        <authorList>
            <person name="Kono N."/>
            <person name="Arakawa K."/>
        </authorList>
    </citation>
    <scope>NUCLEOTIDE SEQUENCE [LARGE SCALE GENOMIC DNA]</scope>
</reference>
<feature type="transmembrane region" description="Helical" evidence="1">
    <location>
        <begin position="6"/>
        <end position="24"/>
    </location>
</feature>
<keyword evidence="3" id="KW-1185">Reference proteome</keyword>
<comment type="caution">
    <text evidence="2">The sequence shown here is derived from an EMBL/GenBank/DDBJ whole genome shotgun (WGS) entry which is preliminary data.</text>
</comment>